<dbReference type="GO" id="GO:0000156">
    <property type="term" value="F:phosphorelay response regulator activity"/>
    <property type="evidence" value="ECO:0007669"/>
    <property type="project" value="TreeGrafter"/>
</dbReference>
<dbReference type="EMBL" id="BMSA01000020">
    <property type="protein sequence ID" value="GGT73658.1"/>
    <property type="molecule type" value="Genomic_DNA"/>
</dbReference>
<dbReference type="InterPro" id="IPR011006">
    <property type="entry name" value="CheY-like_superfamily"/>
</dbReference>
<dbReference type="Pfam" id="PF08279">
    <property type="entry name" value="HTH_11"/>
    <property type="match status" value="1"/>
</dbReference>
<dbReference type="SUPFAM" id="SSF46785">
    <property type="entry name" value="Winged helix' DNA-binding domain"/>
    <property type="match status" value="1"/>
</dbReference>
<name>A0A918HKL2_9ACTN</name>
<dbReference type="RefSeq" id="WP_189714691.1">
    <property type="nucleotide sequence ID" value="NZ_BMSA01000020.1"/>
</dbReference>
<feature type="domain" description="Response regulatory" evidence="11">
    <location>
        <begin position="3"/>
        <end position="120"/>
    </location>
</feature>
<dbReference type="GO" id="GO:0005737">
    <property type="term" value="C:cytoplasm"/>
    <property type="evidence" value="ECO:0007669"/>
    <property type="project" value="UniProtKB-SubCell"/>
</dbReference>
<gene>
    <name evidence="12" type="ORF">GCM10010226_59580</name>
</gene>
<dbReference type="AlphaFoldDB" id="A0A918HKL2"/>
<keyword evidence="7 9" id="KW-0010">Activator</keyword>
<dbReference type="Pfam" id="PF00072">
    <property type="entry name" value="Response_reg"/>
    <property type="match status" value="1"/>
</dbReference>
<dbReference type="InterPro" id="IPR036390">
    <property type="entry name" value="WH_DNA-bd_sf"/>
</dbReference>
<dbReference type="InterPro" id="IPR051271">
    <property type="entry name" value="2C-system_Tx_regulators"/>
</dbReference>
<evidence type="ECO:0000256" key="1">
    <source>
        <dbReference type="ARBA" id="ARBA00004496"/>
    </source>
</evidence>
<dbReference type="GO" id="GO:0003700">
    <property type="term" value="F:DNA-binding transcription factor activity"/>
    <property type="evidence" value="ECO:0007669"/>
    <property type="project" value="InterPro"/>
</dbReference>
<dbReference type="FunFam" id="3.40.50.2300:FF:000057">
    <property type="entry name" value="Transcriptional regulatory protein"/>
    <property type="match status" value="1"/>
</dbReference>
<dbReference type="Proteomes" id="UP000646776">
    <property type="component" value="Unassembled WGS sequence"/>
</dbReference>
<keyword evidence="5 9" id="KW-0805">Transcription regulation</keyword>
<dbReference type="CDD" id="cd19925">
    <property type="entry name" value="REC_citrate_TCS"/>
    <property type="match status" value="1"/>
</dbReference>
<feature type="modified residue" description="4-aspartylphosphate" evidence="10">
    <location>
        <position position="55"/>
    </location>
</feature>
<evidence type="ECO:0000313" key="13">
    <source>
        <dbReference type="Proteomes" id="UP000646776"/>
    </source>
</evidence>
<dbReference type="SMART" id="SM00448">
    <property type="entry name" value="REC"/>
    <property type="match status" value="1"/>
</dbReference>
<dbReference type="Gene3D" id="3.40.50.2300">
    <property type="match status" value="1"/>
</dbReference>
<dbReference type="PROSITE" id="PS50110">
    <property type="entry name" value="RESPONSE_REGULATORY"/>
    <property type="match status" value="1"/>
</dbReference>
<keyword evidence="3 10" id="KW-0597">Phosphoprotein</keyword>
<dbReference type="GO" id="GO:0003677">
    <property type="term" value="F:DNA binding"/>
    <property type="evidence" value="ECO:0007669"/>
    <property type="project" value="UniProtKB-KW"/>
</dbReference>
<reference evidence="12" key="2">
    <citation type="submission" date="2020-09" db="EMBL/GenBank/DDBJ databases">
        <authorList>
            <person name="Sun Q."/>
            <person name="Ohkuma M."/>
        </authorList>
    </citation>
    <scope>NUCLEOTIDE SEQUENCE</scope>
    <source>
        <strain evidence="12">JCM 4125</strain>
    </source>
</reference>
<evidence type="ECO:0000256" key="8">
    <source>
        <dbReference type="ARBA" id="ARBA00023163"/>
    </source>
</evidence>
<proteinExistence type="predicted"/>
<dbReference type="InterPro" id="IPR036388">
    <property type="entry name" value="WH-like_DNA-bd_sf"/>
</dbReference>
<dbReference type="PANTHER" id="PTHR45526">
    <property type="entry name" value="TRANSCRIPTIONAL REGULATORY PROTEIN DPIA"/>
    <property type="match status" value="1"/>
</dbReference>
<evidence type="ECO:0000313" key="12">
    <source>
        <dbReference type="EMBL" id="GGT73658.1"/>
    </source>
</evidence>
<evidence type="ECO:0000256" key="9">
    <source>
        <dbReference type="PIRNR" id="PIRNR006171"/>
    </source>
</evidence>
<comment type="subcellular location">
    <subcellularLocation>
        <location evidence="1 9">Cytoplasm</location>
    </subcellularLocation>
</comment>
<keyword evidence="4 9" id="KW-0902">Two-component regulatory system</keyword>
<organism evidence="12 13">
    <name type="scientific">Streptomyces phaeofaciens</name>
    <dbReference type="NCBI Taxonomy" id="68254"/>
    <lineage>
        <taxon>Bacteria</taxon>
        <taxon>Bacillati</taxon>
        <taxon>Actinomycetota</taxon>
        <taxon>Actinomycetes</taxon>
        <taxon>Kitasatosporales</taxon>
        <taxon>Streptomycetaceae</taxon>
        <taxon>Streptomyces</taxon>
    </lineage>
</organism>
<evidence type="ECO:0000256" key="4">
    <source>
        <dbReference type="ARBA" id="ARBA00023012"/>
    </source>
</evidence>
<keyword evidence="8 9" id="KW-0804">Transcription</keyword>
<dbReference type="PANTHER" id="PTHR45526:SF1">
    <property type="entry name" value="TRANSCRIPTIONAL REGULATORY PROTEIN DCUR-RELATED"/>
    <property type="match status" value="1"/>
</dbReference>
<reference evidence="12" key="1">
    <citation type="journal article" date="2014" name="Int. J. Syst. Evol. Microbiol.">
        <title>Complete genome sequence of Corynebacterium casei LMG S-19264T (=DSM 44701T), isolated from a smear-ripened cheese.</title>
        <authorList>
            <consortium name="US DOE Joint Genome Institute (JGI-PGF)"/>
            <person name="Walter F."/>
            <person name="Albersmeier A."/>
            <person name="Kalinowski J."/>
            <person name="Ruckert C."/>
        </authorList>
    </citation>
    <scope>NUCLEOTIDE SEQUENCE</scope>
    <source>
        <strain evidence="12">JCM 4125</strain>
    </source>
</reference>
<keyword evidence="2 9" id="KW-0963">Cytoplasm</keyword>
<dbReference type="Gene3D" id="1.10.10.10">
    <property type="entry name" value="Winged helix-like DNA-binding domain superfamily/Winged helix DNA-binding domain"/>
    <property type="match status" value="1"/>
</dbReference>
<protein>
    <recommendedName>
        <fullName evidence="9">Transcriptional regulatory protein</fullName>
    </recommendedName>
</protein>
<evidence type="ECO:0000256" key="7">
    <source>
        <dbReference type="ARBA" id="ARBA00023159"/>
    </source>
</evidence>
<evidence type="ECO:0000259" key="11">
    <source>
        <dbReference type="PROSITE" id="PS50110"/>
    </source>
</evidence>
<dbReference type="InterPro" id="IPR001789">
    <property type="entry name" value="Sig_transdc_resp-reg_receiver"/>
</dbReference>
<accession>A0A918HKL2</accession>
<dbReference type="SUPFAM" id="SSF52172">
    <property type="entry name" value="CheY-like"/>
    <property type="match status" value="1"/>
</dbReference>
<keyword evidence="6 9" id="KW-0238">DNA-binding</keyword>
<evidence type="ECO:0000256" key="10">
    <source>
        <dbReference type="PROSITE-ProRule" id="PRU00169"/>
    </source>
</evidence>
<dbReference type="InterPro" id="IPR024187">
    <property type="entry name" value="Sig_transdc_resp-reg_cit/mal"/>
</dbReference>
<dbReference type="PIRSF" id="PIRSF006171">
    <property type="entry name" value="RR_citrat_malat"/>
    <property type="match status" value="1"/>
</dbReference>
<sequence>MIQVLVVDDDTRVAQVNAAYVEKVPGFHVAAEAHSAAEALLRLELLPQVDLVLLDHYLPDETGLEVVQEMRRRGHQADVIMVTAARDVTTVQAAMRQGALQYLVKPFAFSGLRAKLEAYADLRRTLDGGGEAEQADVDRIFGALSAASEPGLPKGHSPTTAELVRQSLMNATGPLSAQEIADRTGVSRQTAQRYLKLLERTGRARLTLKYGDAGRPEHRYVWATRA</sequence>
<evidence type="ECO:0000256" key="5">
    <source>
        <dbReference type="ARBA" id="ARBA00023015"/>
    </source>
</evidence>
<dbReference type="InterPro" id="IPR013196">
    <property type="entry name" value="HTH_11"/>
</dbReference>
<evidence type="ECO:0000256" key="3">
    <source>
        <dbReference type="ARBA" id="ARBA00022553"/>
    </source>
</evidence>
<evidence type="ECO:0000256" key="2">
    <source>
        <dbReference type="ARBA" id="ARBA00022490"/>
    </source>
</evidence>
<keyword evidence="13" id="KW-1185">Reference proteome</keyword>
<evidence type="ECO:0000256" key="6">
    <source>
        <dbReference type="ARBA" id="ARBA00023125"/>
    </source>
</evidence>
<comment type="caution">
    <text evidence="12">The sequence shown here is derived from an EMBL/GenBank/DDBJ whole genome shotgun (WGS) entry which is preliminary data.</text>
</comment>